<accession>A0A4S8F4N1</accession>
<dbReference type="Gene3D" id="2.60.260.40">
    <property type="entry name" value="q5lls5 like domains"/>
    <property type="match status" value="1"/>
</dbReference>
<evidence type="ECO:0000313" key="3">
    <source>
        <dbReference type="Proteomes" id="UP000308917"/>
    </source>
</evidence>
<organism evidence="2 3">
    <name type="scientific">Lampropedia puyangensis</name>
    <dbReference type="NCBI Taxonomy" id="1330072"/>
    <lineage>
        <taxon>Bacteria</taxon>
        <taxon>Pseudomonadati</taxon>
        <taxon>Pseudomonadota</taxon>
        <taxon>Betaproteobacteria</taxon>
        <taxon>Burkholderiales</taxon>
        <taxon>Comamonadaceae</taxon>
        <taxon>Lampropedia</taxon>
    </lineage>
</organism>
<gene>
    <name evidence="2" type="ORF">E9531_08835</name>
</gene>
<keyword evidence="2" id="KW-0863">Zinc-finger</keyword>
<dbReference type="OrthoDB" id="9806844at2"/>
<keyword evidence="2" id="KW-0479">Metal-binding</keyword>
<feature type="domain" description="Zinc finger CHCC-type" evidence="1">
    <location>
        <begin position="25"/>
        <end position="62"/>
    </location>
</feature>
<dbReference type="Proteomes" id="UP000308917">
    <property type="component" value="Unassembled WGS sequence"/>
</dbReference>
<evidence type="ECO:0000259" key="1">
    <source>
        <dbReference type="Pfam" id="PF10276"/>
    </source>
</evidence>
<reference evidence="2 3" key="1">
    <citation type="journal article" date="2015" name="Antonie Van Leeuwenhoek">
        <title>Lampropedia puyangensis sp. nov., isolated from symptomatic bark of Populus ? euramericana canker and emended description of Lampropedia hyalina (Ehrenberg 1832) Lee et al. 2004.</title>
        <authorList>
            <person name="Li Y."/>
            <person name="Wang T."/>
            <person name="Piao C.G."/>
            <person name="Wang L.F."/>
            <person name="Tian G.Z."/>
            <person name="Zhu T.H."/>
            <person name="Guo M.W."/>
        </authorList>
    </citation>
    <scope>NUCLEOTIDE SEQUENCE [LARGE SCALE GENOMIC DNA]</scope>
    <source>
        <strain evidence="2 3">2-bin</strain>
    </source>
</reference>
<dbReference type="AlphaFoldDB" id="A0A4S8F4N1"/>
<dbReference type="EMBL" id="STFG01000008">
    <property type="protein sequence ID" value="THU01465.1"/>
    <property type="molecule type" value="Genomic_DNA"/>
</dbReference>
<keyword evidence="2" id="KW-0862">Zinc</keyword>
<sequence>MSNATTTTSASIELLAKDLNENGGVFCPSPKAGMQLWDNHPRVFLDVAHTGSARCPYCGTAYHLRAGEVFRGH</sequence>
<proteinExistence type="predicted"/>
<protein>
    <submittedName>
        <fullName evidence="2">Zinc-finger domain-containing protein</fullName>
    </submittedName>
</protein>
<dbReference type="GO" id="GO:0008270">
    <property type="term" value="F:zinc ion binding"/>
    <property type="evidence" value="ECO:0007669"/>
    <property type="project" value="UniProtKB-KW"/>
</dbReference>
<keyword evidence="3" id="KW-1185">Reference proteome</keyword>
<evidence type="ECO:0000313" key="2">
    <source>
        <dbReference type="EMBL" id="THU01465.1"/>
    </source>
</evidence>
<dbReference type="RefSeq" id="WP_136573402.1">
    <property type="nucleotide sequence ID" value="NZ_STFG01000008.1"/>
</dbReference>
<dbReference type="InterPro" id="IPR019401">
    <property type="entry name" value="Znf_CHCC"/>
</dbReference>
<dbReference type="Pfam" id="PF10276">
    <property type="entry name" value="zf-CHCC"/>
    <property type="match status" value="1"/>
</dbReference>
<comment type="caution">
    <text evidence="2">The sequence shown here is derived from an EMBL/GenBank/DDBJ whole genome shotgun (WGS) entry which is preliminary data.</text>
</comment>
<name>A0A4S8F4N1_9BURK</name>